<dbReference type="GO" id="GO:0046872">
    <property type="term" value="F:metal ion binding"/>
    <property type="evidence" value="ECO:0007669"/>
    <property type="project" value="UniProtKB-KW"/>
</dbReference>
<evidence type="ECO:0000256" key="3">
    <source>
        <dbReference type="ARBA" id="ARBA00022989"/>
    </source>
</evidence>
<dbReference type="AlphaFoldDB" id="A0A165JM73"/>
<feature type="transmembrane region" description="Helical" evidence="7">
    <location>
        <begin position="415"/>
        <end position="436"/>
    </location>
</feature>
<feature type="binding site" evidence="5">
    <location>
        <position position="338"/>
    </location>
    <ligand>
        <name>Zn(2+)</name>
        <dbReference type="ChEBI" id="CHEBI:29105"/>
    </ligand>
</feature>
<evidence type="ECO:0000256" key="1">
    <source>
        <dbReference type="ARBA" id="ARBA00004141"/>
    </source>
</evidence>
<feature type="region of interest" description="Disordered" evidence="6">
    <location>
        <begin position="1"/>
        <end position="61"/>
    </location>
</feature>
<protein>
    <submittedName>
        <fullName evidence="8">HlyIII-domain-containing protein</fullName>
    </submittedName>
</protein>
<organism evidence="8 9">
    <name type="scientific">Exidia glandulosa HHB12029</name>
    <dbReference type="NCBI Taxonomy" id="1314781"/>
    <lineage>
        <taxon>Eukaryota</taxon>
        <taxon>Fungi</taxon>
        <taxon>Dikarya</taxon>
        <taxon>Basidiomycota</taxon>
        <taxon>Agaricomycotina</taxon>
        <taxon>Agaricomycetes</taxon>
        <taxon>Auriculariales</taxon>
        <taxon>Exidiaceae</taxon>
        <taxon>Exidia</taxon>
    </lineage>
</organism>
<keyword evidence="9" id="KW-1185">Reference proteome</keyword>
<feature type="binding site" evidence="5">
    <location>
        <position position="496"/>
    </location>
    <ligand>
        <name>Zn(2+)</name>
        <dbReference type="ChEBI" id="CHEBI:29105"/>
    </ligand>
</feature>
<dbReference type="GO" id="GO:0038023">
    <property type="term" value="F:signaling receptor activity"/>
    <property type="evidence" value="ECO:0007669"/>
    <property type="project" value="TreeGrafter"/>
</dbReference>
<dbReference type="PANTHER" id="PTHR20855">
    <property type="entry name" value="ADIPOR/PROGESTIN RECEPTOR-RELATED"/>
    <property type="match status" value="1"/>
</dbReference>
<evidence type="ECO:0000313" key="8">
    <source>
        <dbReference type="EMBL" id="KZV95051.1"/>
    </source>
</evidence>
<dbReference type="STRING" id="1314781.A0A165JM73"/>
<feature type="transmembrane region" description="Helical" evidence="7">
    <location>
        <begin position="487"/>
        <end position="505"/>
    </location>
</feature>
<keyword evidence="2 7" id="KW-0812">Transmembrane</keyword>
<evidence type="ECO:0000313" key="9">
    <source>
        <dbReference type="Proteomes" id="UP000077266"/>
    </source>
</evidence>
<name>A0A165JM73_EXIGL</name>
<evidence type="ECO:0000256" key="6">
    <source>
        <dbReference type="SAM" id="MobiDB-lite"/>
    </source>
</evidence>
<dbReference type="EMBL" id="KV425964">
    <property type="protein sequence ID" value="KZV95051.1"/>
    <property type="molecule type" value="Genomic_DNA"/>
</dbReference>
<feature type="compositionally biased region" description="Basic residues" evidence="6">
    <location>
        <begin position="10"/>
        <end position="23"/>
    </location>
</feature>
<dbReference type="OrthoDB" id="5585746at2759"/>
<dbReference type="Pfam" id="PF03006">
    <property type="entry name" value="HlyIII"/>
    <property type="match status" value="1"/>
</dbReference>
<dbReference type="Proteomes" id="UP000077266">
    <property type="component" value="Unassembled WGS sequence"/>
</dbReference>
<accession>A0A165JM73</accession>
<feature type="binding site" evidence="5">
    <location>
        <position position="492"/>
    </location>
    <ligand>
        <name>Zn(2+)</name>
        <dbReference type="ChEBI" id="CHEBI:29105"/>
    </ligand>
</feature>
<dbReference type="PANTHER" id="PTHR20855:SF97">
    <property type="entry name" value="ADIPOR-LIKE RECEPTOR IZH3-RELATED"/>
    <property type="match status" value="1"/>
</dbReference>
<feature type="compositionally biased region" description="Polar residues" evidence="6">
    <location>
        <begin position="47"/>
        <end position="60"/>
    </location>
</feature>
<keyword evidence="4 7" id="KW-0472">Membrane</keyword>
<feature type="transmembrane region" description="Helical" evidence="7">
    <location>
        <begin position="382"/>
        <end position="403"/>
    </location>
</feature>
<evidence type="ECO:0000256" key="7">
    <source>
        <dbReference type="SAM" id="Phobius"/>
    </source>
</evidence>
<dbReference type="InterPro" id="IPR004254">
    <property type="entry name" value="AdipoR/HlyIII-related"/>
</dbReference>
<reference evidence="8 9" key="1">
    <citation type="journal article" date="2016" name="Mol. Biol. Evol.">
        <title>Comparative Genomics of Early-Diverging Mushroom-Forming Fungi Provides Insights into the Origins of Lignocellulose Decay Capabilities.</title>
        <authorList>
            <person name="Nagy L.G."/>
            <person name="Riley R."/>
            <person name="Tritt A."/>
            <person name="Adam C."/>
            <person name="Daum C."/>
            <person name="Floudas D."/>
            <person name="Sun H."/>
            <person name="Yadav J.S."/>
            <person name="Pangilinan J."/>
            <person name="Larsson K.H."/>
            <person name="Matsuura K."/>
            <person name="Barry K."/>
            <person name="Labutti K."/>
            <person name="Kuo R."/>
            <person name="Ohm R.A."/>
            <person name="Bhattacharya S.S."/>
            <person name="Shirouzu T."/>
            <person name="Yoshinaga Y."/>
            <person name="Martin F.M."/>
            <person name="Grigoriev I.V."/>
            <person name="Hibbett D.S."/>
        </authorList>
    </citation>
    <scope>NUCLEOTIDE SEQUENCE [LARGE SCALE GENOMIC DNA]</scope>
    <source>
        <strain evidence="8 9">HHB12029</strain>
    </source>
</reference>
<evidence type="ECO:0000256" key="5">
    <source>
        <dbReference type="PIRSR" id="PIRSR604254-1"/>
    </source>
</evidence>
<comment type="subcellular location">
    <subcellularLocation>
        <location evidence="1">Membrane</location>
        <topology evidence="1">Multi-pass membrane protein</topology>
    </subcellularLocation>
</comment>
<gene>
    <name evidence="8" type="ORF">EXIGLDRAFT_611151</name>
</gene>
<evidence type="ECO:0000256" key="4">
    <source>
        <dbReference type="ARBA" id="ARBA00023136"/>
    </source>
</evidence>
<keyword evidence="3 7" id="KW-1133">Transmembrane helix</keyword>
<dbReference type="GO" id="GO:0006882">
    <property type="term" value="P:intracellular zinc ion homeostasis"/>
    <property type="evidence" value="ECO:0007669"/>
    <property type="project" value="TreeGrafter"/>
</dbReference>
<dbReference type="InParanoid" id="A0A165JM73"/>
<feature type="transmembrane region" description="Helical" evidence="7">
    <location>
        <begin position="442"/>
        <end position="466"/>
    </location>
</feature>
<dbReference type="FunCoup" id="A0A165JM73">
    <property type="interactions" value="16"/>
</dbReference>
<sequence>MSPTATTLVHRSRSASRAHHRRSSSNPLCLKAPVLDHRSKSFALGSPTGNSSDSGYDSPTSPVPTLASIRILALAQLTEIEECLASVKASASRDVDDARSMVRKIREVCSRLPDIALDVGAVEELVQHHLPDWAWADVKAHLPSLPSLPTLDFDFELPHLDNIRARLPDWESVLPAMRAELNALDEWLQALSLKGGNGLLRELLDRVSASDFFDDFRESAKEQEAMVLTTAGQIVRALHSSGQGARHISYDELPDLWKNNEFVQGGYRFIPLSKWKTLALSAFCLHNETLNIHTHFVPLVLSLVSCSILGPSADYVNMPDMIYTYFARVCLLTSAIWHCFAGCAHPGTMEFFARLDYVGIGWLISASISTVVYFSLSCHQTAANVYLSACLISAIVGSFLPFMQWFNERKHKKWRLLYFVLLSLSGIAPCVHLALIHTSSAVFHFVSPIIPSLLAYGVGVVFYATHFPECLYPQNPRPRWAVFFDKVGLSSHALWHGFILVGIWLHRWALHRMGAGFEGELCDLW</sequence>
<keyword evidence="5" id="KW-0862">Zinc</keyword>
<keyword evidence="5" id="KW-0479">Metal-binding</keyword>
<dbReference type="GO" id="GO:0016020">
    <property type="term" value="C:membrane"/>
    <property type="evidence" value="ECO:0007669"/>
    <property type="project" value="UniProtKB-SubCell"/>
</dbReference>
<feature type="transmembrane region" description="Helical" evidence="7">
    <location>
        <begin position="357"/>
        <end position="376"/>
    </location>
</feature>
<proteinExistence type="predicted"/>
<evidence type="ECO:0000256" key="2">
    <source>
        <dbReference type="ARBA" id="ARBA00022692"/>
    </source>
</evidence>